<evidence type="ECO:0000313" key="1">
    <source>
        <dbReference type="EMBL" id="SFP38435.1"/>
    </source>
</evidence>
<gene>
    <name evidence="1" type="ORF">SAMN05216277_103141</name>
</gene>
<protein>
    <recommendedName>
        <fullName evidence="3">DUF1102 domain-containing protein</fullName>
    </recommendedName>
</protein>
<dbReference type="EMBL" id="FOXI01000003">
    <property type="protein sequence ID" value="SFP38435.1"/>
    <property type="molecule type" value="Genomic_DNA"/>
</dbReference>
<proteinExistence type="predicted"/>
<reference evidence="2" key="1">
    <citation type="submission" date="2016-10" db="EMBL/GenBank/DDBJ databases">
        <authorList>
            <person name="Varghese N."/>
            <person name="Submissions S."/>
        </authorList>
    </citation>
    <scope>NUCLEOTIDE SEQUENCE [LARGE SCALE GENOMIC DNA]</scope>
    <source>
        <strain evidence="2">CGMCC 1.10329</strain>
    </source>
</reference>
<organism evidence="1 2">
    <name type="scientific">Halolamina pelagica</name>
    <dbReference type="NCBI Taxonomy" id="699431"/>
    <lineage>
        <taxon>Archaea</taxon>
        <taxon>Methanobacteriati</taxon>
        <taxon>Methanobacteriota</taxon>
        <taxon>Stenosarchaea group</taxon>
        <taxon>Halobacteria</taxon>
        <taxon>Halobacteriales</taxon>
        <taxon>Haloferacaceae</taxon>
    </lineage>
</organism>
<dbReference type="OrthoDB" id="269319at2157"/>
<dbReference type="RefSeq" id="WP_074876438.1">
    <property type="nucleotide sequence ID" value="NZ_FOXI01000003.1"/>
</dbReference>
<evidence type="ECO:0008006" key="3">
    <source>
        <dbReference type="Google" id="ProtNLM"/>
    </source>
</evidence>
<sequence length="176" mass="18235">MQRRRLLTGLGALVGGGSLAVSTGAFSSVSAERSVSVGLADDAYAFLRMSPISDDGLGGETGRSSTNGEVVEFEIPGDDEGENADAQGVGVDSVYEFHDLLEISNHGTQTVEVYSTYGGGALNDLALVGHNGVLRDEPPILNVGDSISVGLYIDTHGSSIGEFDETLTIIADQPDD</sequence>
<name>A0A1I5PWN0_9EURY</name>
<keyword evidence="2" id="KW-1185">Reference proteome</keyword>
<dbReference type="Proteomes" id="UP000183769">
    <property type="component" value="Unassembled WGS sequence"/>
</dbReference>
<evidence type="ECO:0000313" key="2">
    <source>
        <dbReference type="Proteomes" id="UP000183769"/>
    </source>
</evidence>
<accession>A0A1I5PWN0</accession>
<dbReference type="AlphaFoldDB" id="A0A1I5PWN0"/>